<evidence type="ECO:0000313" key="2">
    <source>
        <dbReference type="EMBL" id="MBG0780605.1"/>
    </source>
</evidence>
<comment type="caution">
    <text evidence="2">The sequence shown here is derived from an EMBL/GenBank/DDBJ whole genome shotgun (WGS) entry which is preliminary data.</text>
</comment>
<dbReference type="InterPro" id="IPR043519">
    <property type="entry name" value="NT_sf"/>
</dbReference>
<dbReference type="GO" id="GO:0008882">
    <property type="term" value="F:[glutamate-ammonia-ligase] adenylyltransferase activity"/>
    <property type="evidence" value="ECO:0007669"/>
    <property type="project" value="InterPro"/>
</dbReference>
<name>A0A931CWZ4_9BACT</name>
<dbReference type="Gene3D" id="3.30.460.10">
    <property type="entry name" value="Beta Polymerase, domain 2"/>
    <property type="match status" value="1"/>
</dbReference>
<evidence type="ECO:0000259" key="1">
    <source>
        <dbReference type="Pfam" id="PF03710"/>
    </source>
</evidence>
<dbReference type="PANTHER" id="PTHR30621:SF0">
    <property type="entry name" value="BIFUNCTIONAL GLUTAMINE SYNTHETASE ADENYLYLTRANSFERASE_ADENYLYL-REMOVING ENZYME"/>
    <property type="match status" value="1"/>
</dbReference>
<organism evidence="2 3">
    <name type="scientific">Desulfotignum balticum</name>
    <dbReference type="NCBI Taxonomy" id="115781"/>
    <lineage>
        <taxon>Bacteria</taxon>
        <taxon>Pseudomonadati</taxon>
        <taxon>Thermodesulfobacteriota</taxon>
        <taxon>Desulfobacteria</taxon>
        <taxon>Desulfobacterales</taxon>
        <taxon>Desulfobacteraceae</taxon>
        <taxon>Desulfotignum</taxon>
    </lineage>
</organism>
<reference evidence="2" key="1">
    <citation type="submission" date="2020-07" db="EMBL/GenBank/DDBJ databases">
        <title>Severe corrosion of carbon steel in oil field produced water can be linked to methanogenic archaea containing a special type of NiFe hydrogenase.</title>
        <authorList>
            <person name="Lahme S."/>
            <person name="Mand J."/>
            <person name="Longwell J."/>
            <person name="Smith R."/>
            <person name="Enning D."/>
        </authorList>
    </citation>
    <scope>NUCLEOTIDE SEQUENCE</scope>
    <source>
        <strain evidence="2">MIC098Bin6</strain>
    </source>
</reference>
<feature type="non-terminal residue" evidence="2">
    <location>
        <position position="302"/>
    </location>
</feature>
<dbReference type="SUPFAM" id="SSF81301">
    <property type="entry name" value="Nucleotidyltransferase"/>
    <property type="match status" value="1"/>
</dbReference>
<gene>
    <name evidence="2" type="ORF">H0S81_11845</name>
</gene>
<protein>
    <submittedName>
        <fullName evidence="2">Bifunctional [glutamate--ammonia ligase]-adenylyl-L-tyrosine phosphorylase/[glutamate--ammonia-ligase] adenylyltransferase</fullName>
    </submittedName>
</protein>
<dbReference type="GO" id="GO:0005829">
    <property type="term" value="C:cytosol"/>
    <property type="evidence" value="ECO:0007669"/>
    <property type="project" value="TreeGrafter"/>
</dbReference>
<dbReference type="PANTHER" id="PTHR30621">
    <property type="entry name" value="GLUTAMINE SYNTHETASE ADENYLYLTRANSFERASE"/>
    <property type="match status" value="1"/>
</dbReference>
<sequence length="302" mass="33912">MDDKPDARMIDTVFPGLTSSLKILLMTRLDRFYGGLEKFGQGQDLGRVDPADLIRVLLFSDFVADSLAKNPEMLHDLADSGDLETKRNPGWYQNSAIQKTKNADTDQAKKILIDFKCREIIRIAWRDLTGNAELTETLSDLSELASACVNQALDVLYEKQCITHGIPMDQHGHPQQMVVLGMGKLGAKELNFSSDIDLIFVYPKEGNTFLDGRINTSNLDFFTRLCKQFLKFFASDSGQHFYRVDTRLRPFGDSGPLVMSADAFEEYFQTQGREWERYAMIKAAPVAGDLAAGRLVLHNLNG</sequence>
<dbReference type="GO" id="GO:0000820">
    <property type="term" value="P:regulation of glutamine family amino acid metabolic process"/>
    <property type="evidence" value="ECO:0007669"/>
    <property type="project" value="TreeGrafter"/>
</dbReference>
<dbReference type="GO" id="GO:0016874">
    <property type="term" value="F:ligase activity"/>
    <property type="evidence" value="ECO:0007669"/>
    <property type="project" value="UniProtKB-KW"/>
</dbReference>
<evidence type="ECO:0000313" key="3">
    <source>
        <dbReference type="Proteomes" id="UP000706172"/>
    </source>
</evidence>
<dbReference type="Proteomes" id="UP000706172">
    <property type="component" value="Unassembled WGS sequence"/>
</dbReference>
<dbReference type="InterPro" id="IPR023057">
    <property type="entry name" value="GlnE"/>
</dbReference>
<accession>A0A931CWZ4</accession>
<dbReference type="AlphaFoldDB" id="A0A931CWZ4"/>
<keyword evidence="2" id="KW-0548">Nucleotidyltransferase</keyword>
<proteinExistence type="predicted"/>
<dbReference type="CDD" id="cd05401">
    <property type="entry name" value="NT_GlnE_GlnD_like"/>
    <property type="match status" value="1"/>
</dbReference>
<keyword evidence="2" id="KW-0436">Ligase</keyword>
<dbReference type="EMBL" id="JACCQK010000811">
    <property type="protein sequence ID" value="MBG0780605.1"/>
    <property type="molecule type" value="Genomic_DNA"/>
</dbReference>
<dbReference type="InterPro" id="IPR005190">
    <property type="entry name" value="GlnE_rpt_dom"/>
</dbReference>
<keyword evidence="2" id="KW-0808">Transferase</keyword>
<dbReference type="Pfam" id="PF03710">
    <property type="entry name" value="GlnE"/>
    <property type="match status" value="1"/>
</dbReference>
<feature type="domain" description="Glutamate-ammonia ligase adenylyltransferase repeated" evidence="1">
    <location>
        <begin position="52"/>
        <end position="291"/>
    </location>
</feature>